<feature type="domain" description="Peptidase M4" evidence="7">
    <location>
        <begin position="145"/>
        <end position="255"/>
    </location>
</feature>
<evidence type="ECO:0000256" key="5">
    <source>
        <dbReference type="ARBA" id="ARBA00022833"/>
    </source>
</evidence>
<keyword evidence="2" id="KW-0645">Protease</keyword>
<protein>
    <submittedName>
        <fullName evidence="9">Uncharacterized protein</fullName>
    </submittedName>
</protein>
<accession>A0AAN7B7H4</accession>
<dbReference type="SUPFAM" id="SSF55486">
    <property type="entry name" value="Metalloproteases ('zincins'), catalytic domain"/>
    <property type="match status" value="1"/>
</dbReference>
<evidence type="ECO:0000256" key="2">
    <source>
        <dbReference type="ARBA" id="ARBA00022670"/>
    </source>
</evidence>
<dbReference type="GO" id="GO:0046872">
    <property type="term" value="F:metal ion binding"/>
    <property type="evidence" value="ECO:0007669"/>
    <property type="project" value="UniProtKB-KW"/>
</dbReference>
<dbReference type="Pfam" id="PF01447">
    <property type="entry name" value="Peptidase_M4"/>
    <property type="match status" value="1"/>
</dbReference>
<evidence type="ECO:0000256" key="6">
    <source>
        <dbReference type="ARBA" id="ARBA00023049"/>
    </source>
</evidence>
<keyword evidence="10" id="KW-1185">Reference proteome</keyword>
<evidence type="ECO:0000256" key="1">
    <source>
        <dbReference type="ARBA" id="ARBA00009388"/>
    </source>
</evidence>
<name>A0AAN7B7H4_9PEZI</name>
<keyword evidence="3" id="KW-0479">Metal-binding</keyword>
<dbReference type="InterPro" id="IPR027268">
    <property type="entry name" value="Peptidase_M4/M1_CTD_sf"/>
</dbReference>
<dbReference type="GO" id="GO:0004222">
    <property type="term" value="F:metalloendopeptidase activity"/>
    <property type="evidence" value="ECO:0007669"/>
    <property type="project" value="InterPro"/>
</dbReference>
<evidence type="ECO:0000259" key="7">
    <source>
        <dbReference type="Pfam" id="PF01447"/>
    </source>
</evidence>
<dbReference type="EMBL" id="MU858105">
    <property type="protein sequence ID" value="KAK4213713.1"/>
    <property type="molecule type" value="Genomic_DNA"/>
</dbReference>
<organism evidence="9 10">
    <name type="scientific">Rhypophila decipiens</name>
    <dbReference type="NCBI Taxonomy" id="261697"/>
    <lineage>
        <taxon>Eukaryota</taxon>
        <taxon>Fungi</taxon>
        <taxon>Dikarya</taxon>
        <taxon>Ascomycota</taxon>
        <taxon>Pezizomycotina</taxon>
        <taxon>Sordariomycetes</taxon>
        <taxon>Sordariomycetidae</taxon>
        <taxon>Sordariales</taxon>
        <taxon>Naviculisporaceae</taxon>
        <taxon>Rhypophila</taxon>
    </lineage>
</organism>
<keyword evidence="5" id="KW-0862">Zinc</keyword>
<reference evidence="9" key="1">
    <citation type="journal article" date="2023" name="Mol. Phylogenet. Evol.">
        <title>Genome-scale phylogeny and comparative genomics of the fungal order Sordariales.</title>
        <authorList>
            <person name="Hensen N."/>
            <person name="Bonometti L."/>
            <person name="Westerberg I."/>
            <person name="Brannstrom I.O."/>
            <person name="Guillou S."/>
            <person name="Cros-Aarteil S."/>
            <person name="Calhoun S."/>
            <person name="Haridas S."/>
            <person name="Kuo A."/>
            <person name="Mondo S."/>
            <person name="Pangilinan J."/>
            <person name="Riley R."/>
            <person name="LaButti K."/>
            <person name="Andreopoulos B."/>
            <person name="Lipzen A."/>
            <person name="Chen C."/>
            <person name="Yan M."/>
            <person name="Daum C."/>
            <person name="Ng V."/>
            <person name="Clum A."/>
            <person name="Steindorff A."/>
            <person name="Ohm R.A."/>
            <person name="Martin F."/>
            <person name="Silar P."/>
            <person name="Natvig D.O."/>
            <person name="Lalanne C."/>
            <person name="Gautier V."/>
            <person name="Ament-Velasquez S.L."/>
            <person name="Kruys A."/>
            <person name="Hutchinson M.I."/>
            <person name="Powell A.J."/>
            <person name="Barry K."/>
            <person name="Miller A.N."/>
            <person name="Grigoriev I.V."/>
            <person name="Debuchy R."/>
            <person name="Gladieux P."/>
            <person name="Hiltunen Thoren M."/>
            <person name="Johannesson H."/>
        </authorList>
    </citation>
    <scope>NUCLEOTIDE SEQUENCE</scope>
    <source>
        <strain evidence="9">PSN293</strain>
    </source>
</reference>
<comment type="caution">
    <text evidence="9">The sequence shown here is derived from an EMBL/GenBank/DDBJ whole genome shotgun (WGS) entry which is preliminary data.</text>
</comment>
<evidence type="ECO:0000313" key="9">
    <source>
        <dbReference type="EMBL" id="KAK4213713.1"/>
    </source>
</evidence>
<dbReference type="Gene3D" id="3.10.170.10">
    <property type="match status" value="1"/>
</dbReference>
<dbReference type="InterPro" id="IPR023612">
    <property type="entry name" value="Peptidase_M4"/>
</dbReference>
<dbReference type="GO" id="GO:0006508">
    <property type="term" value="P:proteolysis"/>
    <property type="evidence" value="ECO:0007669"/>
    <property type="project" value="UniProtKB-KW"/>
</dbReference>
<dbReference type="Pfam" id="PF02868">
    <property type="entry name" value="Peptidase_M4_C"/>
    <property type="match status" value="1"/>
</dbReference>
<evidence type="ECO:0000259" key="8">
    <source>
        <dbReference type="Pfam" id="PF02868"/>
    </source>
</evidence>
<evidence type="ECO:0000313" key="10">
    <source>
        <dbReference type="Proteomes" id="UP001301769"/>
    </source>
</evidence>
<comment type="similarity">
    <text evidence="1">Belongs to the peptidase M4 family.</text>
</comment>
<proteinExistence type="inferred from homology"/>
<dbReference type="PANTHER" id="PTHR43579:SF1">
    <property type="entry name" value="NEUTRAL METALLOPROTEINASE"/>
    <property type="match status" value="1"/>
</dbReference>
<dbReference type="AlphaFoldDB" id="A0AAN7B7H4"/>
<gene>
    <name evidence="9" type="ORF">QBC37DRAFT_343678</name>
</gene>
<evidence type="ECO:0000256" key="3">
    <source>
        <dbReference type="ARBA" id="ARBA00022723"/>
    </source>
</evidence>
<dbReference type="Proteomes" id="UP001301769">
    <property type="component" value="Unassembled WGS sequence"/>
</dbReference>
<feature type="domain" description="Peptidase M4 C-terminal" evidence="8">
    <location>
        <begin position="260"/>
        <end position="397"/>
    </location>
</feature>
<reference evidence="9" key="2">
    <citation type="submission" date="2023-05" db="EMBL/GenBank/DDBJ databases">
        <authorList>
            <consortium name="Lawrence Berkeley National Laboratory"/>
            <person name="Steindorff A."/>
            <person name="Hensen N."/>
            <person name="Bonometti L."/>
            <person name="Westerberg I."/>
            <person name="Brannstrom I.O."/>
            <person name="Guillou S."/>
            <person name="Cros-Aarteil S."/>
            <person name="Calhoun S."/>
            <person name="Haridas S."/>
            <person name="Kuo A."/>
            <person name="Mondo S."/>
            <person name="Pangilinan J."/>
            <person name="Riley R."/>
            <person name="Labutti K."/>
            <person name="Andreopoulos B."/>
            <person name="Lipzen A."/>
            <person name="Chen C."/>
            <person name="Yanf M."/>
            <person name="Daum C."/>
            <person name="Ng V."/>
            <person name="Clum A."/>
            <person name="Ohm R."/>
            <person name="Martin F."/>
            <person name="Silar P."/>
            <person name="Natvig D."/>
            <person name="Lalanne C."/>
            <person name="Gautier V."/>
            <person name="Ament-Velasquez S.L."/>
            <person name="Kruys A."/>
            <person name="Hutchinson M.I."/>
            <person name="Powell A.J."/>
            <person name="Barry K."/>
            <person name="Miller A.N."/>
            <person name="Grigoriev I.V."/>
            <person name="Debuchy R."/>
            <person name="Gladieux P."/>
            <person name="Thoren M.H."/>
            <person name="Johannesson H."/>
        </authorList>
    </citation>
    <scope>NUCLEOTIDE SEQUENCE</scope>
    <source>
        <strain evidence="9">PSN293</strain>
    </source>
</reference>
<dbReference type="PRINTS" id="PR00730">
    <property type="entry name" value="THERMOLYSIN"/>
</dbReference>
<dbReference type="InterPro" id="IPR001570">
    <property type="entry name" value="Peptidase_M4_C_domain"/>
</dbReference>
<keyword evidence="6" id="KW-0482">Metalloprotease</keyword>
<sequence>MQIFVAATQPESPAAIHSLKTRPCLLQRTPSILALFFEHQSSLFLVSRPHRCTVEAMVCQCKMVAPDASAVHASEWQVAGPDTVEPSSIDVAKSNKNAKFKVFNAKLQTPEFLSGKNSALVVNKALFSATPAAVCDEFTLAVERGTKLPRQTSTWPRMTEDILKTAKFLAERLQDVYNFYDECFNWREGRKRSNWPPNGFIHYGQEDNSMFDEEADYRRGCVAFGVPPRADASNPDANMARVLDIVGHECTHAVIYRTTNLEYSKQPGALNESLADCFGIMFKHWKLSQRNSDTANWTVGSGMNYPFANGLRSMKKPQNYSQSSHMDQYNELGGGDNYGVHHNSGIPNHAFYLAAVAIGHPTWETLGKIWFAAMTDTERVGQDATFADFATVTIHHTPADKPRTLDNNFSRGPKIGLYG</sequence>
<keyword evidence="4" id="KW-0378">Hydrolase</keyword>
<dbReference type="Gene3D" id="1.10.390.10">
    <property type="entry name" value="Neutral Protease Domain 2"/>
    <property type="match status" value="1"/>
</dbReference>
<evidence type="ECO:0000256" key="4">
    <source>
        <dbReference type="ARBA" id="ARBA00022801"/>
    </source>
</evidence>
<dbReference type="PANTHER" id="PTHR43579">
    <property type="match status" value="1"/>
</dbReference>
<dbReference type="InterPro" id="IPR013856">
    <property type="entry name" value="Peptidase_M4_domain"/>
</dbReference>
<dbReference type="InterPro" id="IPR052759">
    <property type="entry name" value="Metalloprotease_M4"/>
</dbReference>